<dbReference type="STRING" id="879819.A0A0J0XYM2"/>
<dbReference type="OrthoDB" id="2444812at2759"/>
<accession>A0A0J0XYM2</accession>
<dbReference type="InterPro" id="IPR001202">
    <property type="entry name" value="WW_dom"/>
</dbReference>
<reference evidence="3 4" key="1">
    <citation type="submission" date="2015-03" db="EMBL/GenBank/DDBJ databases">
        <title>Genomics and transcriptomics of the oil-accumulating basidiomycete yeast T. oleaginosus allow insights into substrate utilization and the diverse evolutionary trajectories of mating systems in fungi.</title>
        <authorList>
            <consortium name="DOE Joint Genome Institute"/>
            <person name="Kourist R."/>
            <person name="Kracht O."/>
            <person name="Bracharz F."/>
            <person name="Lipzen A."/>
            <person name="Nolan M."/>
            <person name="Ohm R."/>
            <person name="Grigoriev I."/>
            <person name="Sun S."/>
            <person name="Heitman J."/>
            <person name="Bruck T."/>
            <person name="Nowrousian M."/>
        </authorList>
    </citation>
    <scope>NUCLEOTIDE SEQUENCE [LARGE SCALE GENOMIC DNA]</scope>
    <source>
        <strain evidence="3 4">IBC0246</strain>
    </source>
</reference>
<feature type="compositionally biased region" description="Acidic residues" evidence="1">
    <location>
        <begin position="106"/>
        <end position="128"/>
    </location>
</feature>
<feature type="compositionally biased region" description="Basic and acidic residues" evidence="1">
    <location>
        <begin position="274"/>
        <end position="305"/>
    </location>
</feature>
<feature type="region of interest" description="Disordered" evidence="1">
    <location>
        <begin position="274"/>
        <end position="313"/>
    </location>
</feature>
<protein>
    <recommendedName>
        <fullName evidence="2">WW domain-containing protein</fullName>
    </recommendedName>
</protein>
<feature type="region of interest" description="Disordered" evidence="1">
    <location>
        <begin position="164"/>
        <end position="202"/>
    </location>
</feature>
<feature type="compositionally biased region" description="Pro residues" evidence="1">
    <location>
        <begin position="176"/>
        <end position="194"/>
    </location>
</feature>
<dbReference type="AlphaFoldDB" id="A0A0J0XYM2"/>
<dbReference type="Proteomes" id="UP000053611">
    <property type="component" value="Unassembled WGS sequence"/>
</dbReference>
<feature type="region of interest" description="Disordered" evidence="1">
    <location>
        <begin position="1"/>
        <end position="146"/>
    </location>
</feature>
<dbReference type="Gene3D" id="2.20.70.10">
    <property type="match status" value="1"/>
</dbReference>
<dbReference type="EMBL" id="KQ087178">
    <property type="protein sequence ID" value="KLT46148.1"/>
    <property type="molecule type" value="Genomic_DNA"/>
</dbReference>
<organism evidence="3 4">
    <name type="scientific">Cutaneotrichosporon oleaginosum</name>
    <dbReference type="NCBI Taxonomy" id="879819"/>
    <lineage>
        <taxon>Eukaryota</taxon>
        <taxon>Fungi</taxon>
        <taxon>Dikarya</taxon>
        <taxon>Basidiomycota</taxon>
        <taxon>Agaricomycotina</taxon>
        <taxon>Tremellomycetes</taxon>
        <taxon>Trichosporonales</taxon>
        <taxon>Trichosporonaceae</taxon>
        <taxon>Cutaneotrichosporon</taxon>
    </lineage>
</organism>
<dbReference type="Pfam" id="PF00397">
    <property type="entry name" value="WW"/>
    <property type="match status" value="1"/>
</dbReference>
<dbReference type="RefSeq" id="XP_018282639.1">
    <property type="nucleotide sequence ID" value="XM_018421735.1"/>
</dbReference>
<dbReference type="PROSITE" id="PS50020">
    <property type="entry name" value="WW_DOMAIN_2"/>
    <property type="match status" value="1"/>
</dbReference>
<gene>
    <name evidence="3" type="ORF">CC85DRAFT_281799</name>
</gene>
<keyword evidence="4" id="KW-1185">Reference proteome</keyword>
<feature type="compositionally biased region" description="Pro residues" evidence="1">
    <location>
        <begin position="13"/>
        <end position="87"/>
    </location>
</feature>
<evidence type="ECO:0000259" key="2">
    <source>
        <dbReference type="PROSITE" id="PS50020"/>
    </source>
</evidence>
<evidence type="ECO:0000313" key="3">
    <source>
        <dbReference type="EMBL" id="KLT46148.1"/>
    </source>
</evidence>
<evidence type="ECO:0000256" key="1">
    <source>
        <dbReference type="SAM" id="MobiDB-lite"/>
    </source>
</evidence>
<name>A0A0J0XYM2_9TREE</name>
<feature type="domain" description="WW" evidence="2">
    <location>
        <begin position="143"/>
        <end position="172"/>
    </location>
</feature>
<dbReference type="GeneID" id="28982338"/>
<evidence type="ECO:0000313" key="4">
    <source>
        <dbReference type="Proteomes" id="UP000053611"/>
    </source>
</evidence>
<sequence length="313" mass="34458">MAPKKKSKKSEQPPLPDEQPPLPDEQPPLPDEQPPLPNEQPPLPAEQPPLPDEQPPLPTNAPPLPDEQPPLPDEQPPLPDEQPPLPNDQPGLSKESDAQPINSLGEGEDSEDENDDEDEDDEDDGDEETAGKDKGKGKQKAHPWQAVWAPANNAYYFWNTDTGEVTWSNPLAAPSDAPPLPNEPPPLPAGPAPPRAGGLPEIDPALAHLLPAEQRDGSSSAISAAMAARTGRLGTDSHYAFAALDEYSRQKRFNEHYFDVDGWEKAKAAEARKRKAEQEAGIAKDRKITKKDMDRFRAKKAEQKQRRQAWLYD</sequence>
<proteinExistence type="predicted"/>